<dbReference type="PROSITE" id="PS51257">
    <property type="entry name" value="PROKAR_LIPOPROTEIN"/>
    <property type="match status" value="1"/>
</dbReference>
<evidence type="ECO:0000256" key="6">
    <source>
        <dbReference type="RuleBase" id="RU003983"/>
    </source>
</evidence>
<dbReference type="AlphaFoldDB" id="A0A3A3GBM2"/>
<dbReference type="GO" id="GO:0016020">
    <property type="term" value="C:membrane"/>
    <property type="evidence" value="ECO:0007669"/>
    <property type="project" value="TreeGrafter"/>
</dbReference>
<comment type="cofactor">
    <cofactor evidence="6">
        <name>Zn(2+)</name>
        <dbReference type="ChEBI" id="CHEBI:29105"/>
    </cofactor>
    <text evidence="6">Binds 1 zinc ion per subunit.</text>
</comment>
<dbReference type="Pfam" id="PF01435">
    <property type="entry name" value="Peptidase_M48"/>
    <property type="match status" value="1"/>
</dbReference>
<name>A0A3A3GBM2_9BURK</name>
<keyword evidence="4 6" id="KW-0862">Zinc</keyword>
<dbReference type="RefSeq" id="WP_119787556.1">
    <property type="nucleotide sequence ID" value="NZ_QYUQ01000002.1"/>
</dbReference>
<comment type="caution">
    <text evidence="9">The sequence shown here is derived from an EMBL/GenBank/DDBJ whole genome shotgun (WGS) entry which is preliminary data.</text>
</comment>
<accession>A0A3A3GBM2</accession>
<keyword evidence="10" id="KW-1185">Reference proteome</keyword>
<protein>
    <submittedName>
        <fullName evidence="9">M48 family peptidase</fullName>
    </submittedName>
</protein>
<organism evidence="9 10">
    <name type="scientific">Noviherbaspirillum sedimenti</name>
    <dbReference type="NCBI Taxonomy" id="2320865"/>
    <lineage>
        <taxon>Bacteria</taxon>
        <taxon>Pseudomonadati</taxon>
        <taxon>Pseudomonadota</taxon>
        <taxon>Betaproteobacteria</taxon>
        <taxon>Burkholderiales</taxon>
        <taxon>Oxalobacteraceae</taxon>
        <taxon>Noviherbaspirillum</taxon>
    </lineage>
</organism>
<dbReference type="PANTHER" id="PTHR22726:SF1">
    <property type="entry name" value="METALLOENDOPEPTIDASE OMA1, MITOCHONDRIAL"/>
    <property type="match status" value="1"/>
</dbReference>
<dbReference type="InterPro" id="IPR051156">
    <property type="entry name" value="Mito/Outer_Membr_Metalloprot"/>
</dbReference>
<sequence>MSIKRCLQQFATAMLACLLLACASSTRPGVVGVTRQQFLMVPADAVEKMALLSYAQQNQKAKEEGKLISSGAEYERLDRIATRLRRQVGIFRDDTRAWQWQLTLIDAPVINATCAPGGKITFYTGIIRKLALDDHEIAAIMGHEIAHALREHGRERISQAYAQNILSGAAMIATNSSQQQIALANQFSHYLFTLPNSRQNESEADSIGLELAARAGYNPAAAVTLWKKMAVESGDKTPPQFLSTHPAPATRIEEITTLLPKVMPLYEAALKSHL</sequence>
<dbReference type="EMBL" id="QYUQ01000002">
    <property type="protein sequence ID" value="RJG04072.1"/>
    <property type="molecule type" value="Genomic_DNA"/>
</dbReference>
<evidence type="ECO:0000256" key="5">
    <source>
        <dbReference type="ARBA" id="ARBA00023049"/>
    </source>
</evidence>
<keyword evidence="5 6" id="KW-0482">Metalloprotease</keyword>
<dbReference type="InterPro" id="IPR001915">
    <property type="entry name" value="Peptidase_M48"/>
</dbReference>
<comment type="similarity">
    <text evidence="6">Belongs to the peptidase M48 family.</text>
</comment>
<feature type="domain" description="Peptidase M48" evidence="8">
    <location>
        <begin position="75"/>
        <end position="257"/>
    </location>
</feature>
<keyword evidence="2" id="KW-0479">Metal-binding</keyword>
<dbReference type="Proteomes" id="UP000266327">
    <property type="component" value="Unassembled WGS sequence"/>
</dbReference>
<evidence type="ECO:0000256" key="2">
    <source>
        <dbReference type="ARBA" id="ARBA00022723"/>
    </source>
</evidence>
<feature type="chain" id="PRO_5017273235" evidence="7">
    <location>
        <begin position="24"/>
        <end position="274"/>
    </location>
</feature>
<dbReference type="PANTHER" id="PTHR22726">
    <property type="entry name" value="METALLOENDOPEPTIDASE OMA1"/>
    <property type="match status" value="1"/>
</dbReference>
<gene>
    <name evidence="9" type="ORF">D3878_22825</name>
</gene>
<evidence type="ECO:0000256" key="3">
    <source>
        <dbReference type="ARBA" id="ARBA00022801"/>
    </source>
</evidence>
<evidence type="ECO:0000256" key="7">
    <source>
        <dbReference type="SAM" id="SignalP"/>
    </source>
</evidence>
<reference evidence="10" key="1">
    <citation type="submission" date="2018-09" db="EMBL/GenBank/DDBJ databases">
        <authorList>
            <person name="Zhu H."/>
        </authorList>
    </citation>
    <scope>NUCLEOTIDE SEQUENCE [LARGE SCALE GENOMIC DNA]</scope>
    <source>
        <strain evidence="10">K1S02-23</strain>
    </source>
</reference>
<proteinExistence type="inferred from homology"/>
<dbReference type="Gene3D" id="3.30.2010.10">
    <property type="entry name" value="Metalloproteases ('zincins'), catalytic domain"/>
    <property type="match status" value="1"/>
</dbReference>
<evidence type="ECO:0000256" key="1">
    <source>
        <dbReference type="ARBA" id="ARBA00022670"/>
    </source>
</evidence>
<dbReference type="GO" id="GO:0004222">
    <property type="term" value="F:metalloendopeptidase activity"/>
    <property type="evidence" value="ECO:0007669"/>
    <property type="project" value="InterPro"/>
</dbReference>
<dbReference type="CDD" id="cd07331">
    <property type="entry name" value="M48C_Oma1_like"/>
    <property type="match status" value="1"/>
</dbReference>
<evidence type="ECO:0000313" key="9">
    <source>
        <dbReference type="EMBL" id="RJG04072.1"/>
    </source>
</evidence>
<evidence type="ECO:0000259" key="8">
    <source>
        <dbReference type="Pfam" id="PF01435"/>
    </source>
</evidence>
<keyword evidence="1 6" id="KW-0645">Protease</keyword>
<evidence type="ECO:0000256" key="4">
    <source>
        <dbReference type="ARBA" id="ARBA00022833"/>
    </source>
</evidence>
<keyword evidence="3 6" id="KW-0378">Hydrolase</keyword>
<keyword evidence="7" id="KW-0732">Signal</keyword>
<dbReference type="GO" id="GO:0046872">
    <property type="term" value="F:metal ion binding"/>
    <property type="evidence" value="ECO:0007669"/>
    <property type="project" value="UniProtKB-KW"/>
</dbReference>
<dbReference type="OrthoDB" id="9810445at2"/>
<feature type="signal peptide" evidence="7">
    <location>
        <begin position="1"/>
        <end position="23"/>
    </location>
</feature>
<evidence type="ECO:0000313" key="10">
    <source>
        <dbReference type="Proteomes" id="UP000266327"/>
    </source>
</evidence>
<dbReference type="GO" id="GO:0051603">
    <property type="term" value="P:proteolysis involved in protein catabolic process"/>
    <property type="evidence" value="ECO:0007669"/>
    <property type="project" value="TreeGrafter"/>
</dbReference>